<sequence length="89" mass="10767">MTFIGKAINLIMKEMGILCCNSYKEPKRLWGVLDKCSEFFRAVIKVLFILLFSIFEWYLLVREHRFRDFFCNFIGNIILSFFKIYFCNL</sequence>
<reference evidence="2" key="1">
    <citation type="submission" date="2013-04" db="EMBL/GenBank/DDBJ databases">
        <title>Comparative Genomics of Relapsing Fever Spirochetes.</title>
        <authorList>
            <person name="Schwan T.G."/>
            <person name="Raffel S.J."/>
            <person name="Porcella S.F."/>
            <person name="Martens C.A."/>
            <person name="Bruno D.P."/>
            <person name="Ricklefs S.M."/>
            <person name="Barbian K.B."/>
        </authorList>
    </citation>
    <scope>NUCLEOTIDE SEQUENCE</scope>
    <source>
        <strain evidence="2">YBT</strain>
        <plasmid evidence="2">unnamed</plasmid>
    </source>
</reference>
<keyword evidence="1" id="KW-1133">Transmembrane helix</keyword>
<dbReference type="AlphaFoldDB" id="W5T2M2"/>
<keyword evidence="1" id="KW-0812">Transmembrane</keyword>
<evidence type="ECO:0000256" key="1">
    <source>
        <dbReference type="SAM" id="Phobius"/>
    </source>
</evidence>
<proteinExistence type="predicted"/>
<gene>
    <name evidence="2" type="ORF">BHO_0900100</name>
</gene>
<keyword evidence="2" id="KW-0614">Plasmid</keyword>
<dbReference type="EMBL" id="CP005740">
    <property type="protein sequence ID" value="AHH13492.1"/>
    <property type="molecule type" value="Genomic_DNA"/>
</dbReference>
<name>W5T2M2_BORHE</name>
<evidence type="ECO:0000313" key="2">
    <source>
        <dbReference type="EMBL" id="AHH13492.1"/>
    </source>
</evidence>
<geneLocation type="plasmid" evidence="2">
    <name>unnamed</name>
</geneLocation>
<accession>W5T2M2</accession>
<feature type="transmembrane region" description="Helical" evidence="1">
    <location>
        <begin position="39"/>
        <end position="60"/>
    </location>
</feature>
<dbReference type="HOGENOM" id="CLU_2448761_0_0_12"/>
<keyword evidence="1" id="KW-0472">Membrane</keyword>
<protein>
    <submittedName>
        <fullName evidence="2">Uncharacterized protein</fullName>
    </submittedName>
</protein>
<organism evidence="2">
    <name type="scientific">Borrelia hermsii YBT</name>
    <dbReference type="NCBI Taxonomy" id="1313295"/>
    <lineage>
        <taxon>Bacteria</taxon>
        <taxon>Pseudomonadati</taxon>
        <taxon>Spirochaetota</taxon>
        <taxon>Spirochaetia</taxon>
        <taxon>Spirochaetales</taxon>
        <taxon>Borreliaceae</taxon>
        <taxon>Borrelia</taxon>
    </lineage>
</organism>